<dbReference type="Proteomes" id="UP000218231">
    <property type="component" value="Unassembled WGS sequence"/>
</dbReference>
<gene>
    <name evidence="6" type="ORF">WR25_23765</name>
</gene>
<evidence type="ECO:0000256" key="3">
    <source>
        <dbReference type="ARBA" id="ARBA00023163"/>
    </source>
</evidence>
<dbReference type="AlphaFoldDB" id="A0A2A2M1L4"/>
<dbReference type="GO" id="GO:0003677">
    <property type="term" value="F:DNA binding"/>
    <property type="evidence" value="ECO:0007669"/>
    <property type="project" value="UniProtKB-KW"/>
</dbReference>
<evidence type="ECO:0000313" key="6">
    <source>
        <dbReference type="EMBL" id="PAV92273.1"/>
    </source>
</evidence>
<dbReference type="Gene3D" id="1.10.10.10">
    <property type="entry name" value="Winged helix-like DNA-binding domain superfamily/Winged helix DNA-binding domain"/>
    <property type="match status" value="1"/>
</dbReference>
<dbReference type="OrthoDB" id="10560320at2759"/>
<dbReference type="GO" id="GO:0005829">
    <property type="term" value="C:cytosol"/>
    <property type="evidence" value="ECO:0007669"/>
    <property type="project" value="TreeGrafter"/>
</dbReference>
<dbReference type="SMART" id="SM00100">
    <property type="entry name" value="cNMP"/>
    <property type="match status" value="1"/>
</dbReference>
<dbReference type="PROSITE" id="PS50042">
    <property type="entry name" value="CNMP_BINDING_3"/>
    <property type="match status" value="1"/>
</dbReference>
<evidence type="ECO:0000256" key="2">
    <source>
        <dbReference type="ARBA" id="ARBA00023125"/>
    </source>
</evidence>
<comment type="caution">
    <text evidence="6">The sequence shown here is derived from an EMBL/GenBank/DDBJ whole genome shotgun (WGS) entry which is preliminary data.</text>
</comment>
<feature type="region of interest" description="Disordered" evidence="4">
    <location>
        <begin position="79"/>
        <end position="101"/>
    </location>
</feature>
<feature type="domain" description="Cyclic nucleotide-binding" evidence="5">
    <location>
        <begin position="95"/>
        <end position="158"/>
    </location>
</feature>
<protein>
    <recommendedName>
        <fullName evidence="5">Cyclic nucleotide-binding domain-containing protein</fullName>
    </recommendedName>
</protein>
<name>A0A2A2M1L4_9BILA</name>
<dbReference type="InterPro" id="IPR036388">
    <property type="entry name" value="WH-like_DNA-bd_sf"/>
</dbReference>
<dbReference type="InterPro" id="IPR050397">
    <property type="entry name" value="Env_Response_Regulators"/>
</dbReference>
<keyword evidence="3" id="KW-0804">Transcription</keyword>
<dbReference type="InterPro" id="IPR036390">
    <property type="entry name" value="WH_DNA-bd_sf"/>
</dbReference>
<dbReference type="SUPFAM" id="SSF51206">
    <property type="entry name" value="cAMP-binding domain-like"/>
    <property type="match status" value="1"/>
</dbReference>
<dbReference type="PANTHER" id="PTHR24567:SF74">
    <property type="entry name" value="HTH-TYPE TRANSCRIPTIONAL REGULATOR ARCR"/>
    <property type="match status" value="1"/>
</dbReference>
<dbReference type="InterPro" id="IPR012318">
    <property type="entry name" value="HTH_CRP"/>
</dbReference>
<accession>A0A2A2M1L4</accession>
<dbReference type="SUPFAM" id="SSF46785">
    <property type="entry name" value="Winged helix' DNA-binding domain"/>
    <property type="match status" value="1"/>
</dbReference>
<dbReference type="InterPro" id="IPR018490">
    <property type="entry name" value="cNMP-bd_dom_sf"/>
</dbReference>
<sequence length="326" mass="35761">MHRAEPSLSPYPPSPVAICVEGLAQEASRTAPATGIAVPPSALHADRTMLLSPGYVFNRSLTGGALSMQLERSFSLADDPADRENGAALSSSNHLLDRVPPDERARMDDRLEPVLLEAGQVLYEPGQPLTHVFLPLTGMISLVAVMSDGRTAEGMTIGREGAAGLSASGYVDDAFNRYVVQLPGSGYRVKAEDFEDLVDESVEFCSAVTRWREVMVRMSLQSVACNALHTVRQRLARWILTTHDRTETDRLPLKQEFLAEMLGVKRNAVNIVAREFLSIGAIEYKRGKISVINPDLLREESCECYALIRGEISKLFTQPPSSECED</sequence>
<dbReference type="GO" id="GO:0003700">
    <property type="term" value="F:DNA-binding transcription factor activity"/>
    <property type="evidence" value="ECO:0007669"/>
    <property type="project" value="TreeGrafter"/>
</dbReference>
<organism evidence="6 7">
    <name type="scientific">Diploscapter pachys</name>
    <dbReference type="NCBI Taxonomy" id="2018661"/>
    <lineage>
        <taxon>Eukaryota</taxon>
        <taxon>Metazoa</taxon>
        <taxon>Ecdysozoa</taxon>
        <taxon>Nematoda</taxon>
        <taxon>Chromadorea</taxon>
        <taxon>Rhabditida</taxon>
        <taxon>Rhabditina</taxon>
        <taxon>Rhabditomorpha</taxon>
        <taxon>Rhabditoidea</taxon>
        <taxon>Rhabditidae</taxon>
        <taxon>Diploscapter</taxon>
    </lineage>
</organism>
<proteinExistence type="predicted"/>
<dbReference type="CDD" id="cd00038">
    <property type="entry name" value="CAP_ED"/>
    <property type="match status" value="1"/>
</dbReference>
<evidence type="ECO:0000256" key="1">
    <source>
        <dbReference type="ARBA" id="ARBA00023015"/>
    </source>
</evidence>
<evidence type="ECO:0000313" key="7">
    <source>
        <dbReference type="Proteomes" id="UP000218231"/>
    </source>
</evidence>
<dbReference type="Pfam" id="PF13545">
    <property type="entry name" value="HTH_Crp_2"/>
    <property type="match status" value="1"/>
</dbReference>
<dbReference type="PANTHER" id="PTHR24567">
    <property type="entry name" value="CRP FAMILY TRANSCRIPTIONAL REGULATORY PROTEIN"/>
    <property type="match status" value="1"/>
</dbReference>
<dbReference type="InterPro" id="IPR014710">
    <property type="entry name" value="RmlC-like_jellyroll"/>
</dbReference>
<keyword evidence="1" id="KW-0805">Transcription regulation</keyword>
<dbReference type="Gene3D" id="2.60.120.10">
    <property type="entry name" value="Jelly Rolls"/>
    <property type="match status" value="1"/>
</dbReference>
<reference evidence="6 7" key="1">
    <citation type="journal article" date="2017" name="Curr. Biol.">
        <title>Genome architecture and evolution of a unichromosomal asexual nematode.</title>
        <authorList>
            <person name="Fradin H."/>
            <person name="Zegar C."/>
            <person name="Gutwein M."/>
            <person name="Lucas J."/>
            <person name="Kovtun M."/>
            <person name="Corcoran D."/>
            <person name="Baugh L.R."/>
            <person name="Kiontke K."/>
            <person name="Gunsalus K."/>
            <person name="Fitch D.H."/>
            <person name="Piano F."/>
        </authorList>
    </citation>
    <scope>NUCLEOTIDE SEQUENCE [LARGE SCALE GENOMIC DNA]</scope>
    <source>
        <strain evidence="6">PF1309</strain>
    </source>
</reference>
<evidence type="ECO:0000259" key="5">
    <source>
        <dbReference type="PROSITE" id="PS50042"/>
    </source>
</evidence>
<evidence type="ECO:0000256" key="4">
    <source>
        <dbReference type="SAM" id="MobiDB-lite"/>
    </source>
</evidence>
<dbReference type="EMBL" id="LIAE01006250">
    <property type="protein sequence ID" value="PAV92273.1"/>
    <property type="molecule type" value="Genomic_DNA"/>
</dbReference>
<dbReference type="InterPro" id="IPR000595">
    <property type="entry name" value="cNMP-bd_dom"/>
</dbReference>
<keyword evidence="2" id="KW-0238">DNA-binding</keyword>
<keyword evidence="7" id="KW-1185">Reference proteome</keyword>